<sequence>MENHWLLPSISPLLSLTAQEFEKSRENSISVDPKSADDALQLIRNEHASRDNARSNNGIYDSGKKNSKVSEEPLERLLNDAEENIVQLERQLHMVQRKTNENEKLNESTRKRVDQLLYRLSSTAHSMQKEDTRNHDEELKRKLTMNSDLSLARIEDNTHKCTRERSEIEPEAQAETKINEDPQSDKDANSHKEMPVDHSDANNIGATEENSSCSQIIDDLHVDEELNQIYWECTRLLGRPKYMSYDCKDETVVVKKKLILEIMDCIRKLMTALIAQKNEINVNCNSEDGDETCSNLLSDAFSESKKNNSSMINEEKDVKNLTVRDITAEKHEHHQLTKIHEKDENISENAEENKGVELEEFSNAEHKNEDNNDKERSKDGCDKKNERQALDGSIDKEHALQVKIIEIPLELNNEVTQSYENTSNGNHESRVVSFEDGSPNRNDLHRHVQVS</sequence>
<reference evidence="4" key="2">
    <citation type="journal article" date="2016" name="Sci. Rep.">
        <title>Dictyocaulus viviparus genome, variome and transcriptome elucidate lungworm biology and support future intervention.</title>
        <authorList>
            <person name="McNulty S.N."/>
            <person name="Strube C."/>
            <person name="Rosa B.A."/>
            <person name="Martin J.C."/>
            <person name="Tyagi R."/>
            <person name="Choi Y.J."/>
            <person name="Wang Q."/>
            <person name="Hallsworth Pepin K."/>
            <person name="Zhang X."/>
            <person name="Ozersky P."/>
            <person name="Wilson R.K."/>
            <person name="Sternberg P.W."/>
            <person name="Gasser R.B."/>
            <person name="Mitreva M."/>
        </authorList>
    </citation>
    <scope>NUCLEOTIDE SEQUENCE [LARGE SCALE GENOMIC DNA]</scope>
    <source>
        <strain evidence="4">HannoverDv2000</strain>
    </source>
</reference>
<feature type="coiled-coil region" evidence="1">
    <location>
        <begin position="71"/>
        <end position="108"/>
    </location>
</feature>
<feature type="compositionally biased region" description="Polar residues" evidence="2">
    <location>
        <begin position="201"/>
        <end position="210"/>
    </location>
</feature>
<feature type="region of interest" description="Disordered" evidence="2">
    <location>
        <begin position="418"/>
        <end position="451"/>
    </location>
</feature>
<evidence type="ECO:0000256" key="1">
    <source>
        <dbReference type="SAM" id="Coils"/>
    </source>
</evidence>
<accession>A0A0D8YBT1</accession>
<feature type="compositionally biased region" description="Basic and acidic residues" evidence="2">
    <location>
        <begin position="177"/>
        <end position="200"/>
    </location>
</feature>
<protein>
    <submittedName>
        <fullName evidence="3">Uncharacterized protein</fullName>
    </submittedName>
</protein>
<evidence type="ECO:0000313" key="3">
    <source>
        <dbReference type="EMBL" id="KJH52031.1"/>
    </source>
</evidence>
<dbReference type="EMBL" id="KN716171">
    <property type="protein sequence ID" value="KJH52031.1"/>
    <property type="molecule type" value="Genomic_DNA"/>
</dbReference>
<dbReference type="OrthoDB" id="5877708at2759"/>
<gene>
    <name evidence="3" type="ORF">DICVIV_01732</name>
</gene>
<name>A0A0D8YBT1_DICVI</name>
<organism evidence="3 4">
    <name type="scientific">Dictyocaulus viviparus</name>
    <name type="common">Bovine lungworm</name>
    <dbReference type="NCBI Taxonomy" id="29172"/>
    <lineage>
        <taxon>Eukaryota</taxon>
        <taxon>Metazoa</taxon>
        <taxon>Ecdysozoa</taxon>
        <taxon>Nematoda</taxon>
        <taxon>Chromadorea</taxon>
        <taxon>Rhabditida</taxon>
        <taxon>Rhabditina</taxon>
        <taxon>Rhabditomorpha</taxon>
        <taxon>Strongyloidea</taxon>
        <taxon>Metastrongylidae</taxon>
        <taxon>Dictyocaulus</taxon>
    </lineage>
</organism>
<feature type="compositionally biased region" description="Basic and acidic residues" evidence="2">
    <location>
        <begin position="442"/>
        <end position="451"/>
    </location>
</feature>
<reference evidence="3 4" key="1">
    <citation type="submission" date="2013-11" db="EMBL/GenBank/DDBJ databases">
        <title>Draft genome of the bovine lungworm Dictyocaulus viviparus.</title>
        <authorList>
            <person name="Mitreva M."/>
        </authorList>
    </citation>
    <scope>NUCLEOTIDE SEQUENCE [LARGE SCALE GENOMIC DNA]</scope>
    <source>
        <strain evidence="3 4">HannoverDv2000</strain>
    </source>
</reference>
<evidence type="ECO:0000313" key="4">
    <source>
        <dbReference type="Proteomes" id="UP000053766"/>
    </source>
</evidence>
<feature type="region of interest" description="Disordered" evidence="2">
    <location>
        <begin position="154"/>
        <end position="210"/>
    </location>
</feature>
<dbReference type="STRING" id="29172.A0A0D8YBT1"/>
<proteinExistence type="predicted"/>
<evidence type="ECO:0000256" key="2">
    <source>
        <dbReference type="SAM" id="MobiDB-lite"/>
    </source>
</evidence>
<keyword evidence="4" id="KW-1185">Reference proteome</keyword>
<feature type="compositionally biased region" description="Basic and acidic residues" evidence="2">
    <location>
        <begin position="154"/>
        <end position="168"/>
    </location>
</feature>
<dbReference type="Proteomes" id="UP000053766">
    <property type="component" value="Unassembled WGS sequence"/>
</dbReference>
<feature type="region of interest" description="Disordered" evidence="2">
    <location>
        <begin position="46"/>
        <end position="70"/>
    </location>
</feature>
<keyword evidence="1" id="KW-0175">Coiled coil</keyword>
<dbReference type="AlphaFoldDB" id="A0A0D8YBT1"/>
<feature type="region of interest" description="Disordered" evidence="2">
    <location>
        <begin position="329"/>
        <end position="394"/>
    </location>
</feature>